<evidence type="ECO:0000313" key="3">
    <source>
        <dbReference type="Proteomes" id="UP000568380"/>
    </source>
</evidence>
<dbReference type="RefSeq" id="WP_184974502.1">
    <property type="nucleotide sequence ID" value="NZ_JACHIN010000023.1"/>
</dbReference>
<dbReference type="EMBL" id="JACHIN010000023">
    <property type="protein sequence ID" value="MBB5084483.1"/>
    <property type="molecule type" value="Genomic_DNA"/>
</dbReference>
<organism evidence="2 3">
    <name type="scientific">Nonomuraea endophytica</name>
    <dbReference type="NCBI Taxonomy" id="714136"/>
    <lineage>
        <taxon>Bacteria</taxon>
        <taxon>Bacillati</taxon>
        <taxon>Actinomycetota</taxon>
        <taxon>Actinomycetes</taxon>
        <taxon>Streptosporangiales</taxon>
        <taxon>Streptosporangiaceae</taxon>
        <taxon>Nonomuraea</taxon>
    </lineage>
</organism>
<protein>
    <submittedName>
        <fullName evidence="2">Uncharacterized protein</fullName>
    </submittedName>
</protein>
<dbReference type="Proteomes" id="UP000568380">
    <property type="component" value="Unassembled WGS sequence"/>
</dbReference>
<keyword evidence="3" id="KW-1185">Reference proteome</keyword>
<gene>
    <name evidence="2" type="ORF">HNR40_009992</name>
</gene>
<feature type="signal peptide" evidence="1">
    <location>
        <begin position="1"/>
        <end position="28"/>
    </location>
</feature>
<comment type="caution">
    <text evidence="2">The sequence shown here is derived from an EMBL/GenBank/DDBJ whole genome shotgun (WGS) entry which is preliminary data.</text>
</comment>
<evidence type="ECO:0000313" key="2">
    <source>
        <dbReference type="EMBL" id="MBB5084483.1"/>
    </source>
</evidence>
<accession>A0A7W8AGP5</accession>
<name>A0A7W8AGP5_9ACTN</name>
<sequence>MNTRTIITAALAAGALGALTLFPGTASAAKEKCAFAPNRVEYSDNSKVAKRQHRTYCKHELIGRDGALTAKGRAWNDLRNGDTHPPKSEEQAGTELYRYHKLGLWNPDKIEYAGSAARALKQFTNWYAKDYIDVDGGWNKRGKARFS</sequence>
<keyword evidence="1" id="KW-0732">Signal</keyword>
<reference evidence="2 3" key="1">
    <citation type="submission" date="2020-08" db="EMBL/GenBank/DDBJ databases">
        <title>Genomic Encyclopedia of Type Strains, Phase IV (KMG-IV): sequencing the most valuable type-strain genomes for metagenomic binning, comparative biology and taxonomic classification.</title>
        <authorList>
            <person name="Goeker M."/>
        </authorList>
    </citation>
    <scope>NUCLEOTIDE SEQUENCE [LARGE SCALE GENOMIC DNA]</scope>
    <source>
        <strain evidence="2 3">DSM 45385</strain>
    </source>
</reference>
<evidence type="ECO:0000256" key="1">
    <source>
        <dbReference type="SAM" id="SignalP"/>
    </source>
</evidence>
<proteinExistence type="predicted"/>
<dbReference type="AlphaFoldDB" id="A0A7W8AGP5"/>
<feature type="chain" id="PRO_5030685370" evidence="1">
    <location>
        <begin position="29"/>
        <end position="147"/>
    </location>
</feature>